<dbReference type="Proteomes" id="UP000324222">
    <property type="component" value="Unassembled WGS sequence"/>
</dbReference>
<sequence length="62" mass="7001">MYLFLVLWLALSYPFRFWAGGVNAQLHTASRSFPSRWSSQESAIASPLTTTLGHCRLPDLCQ</sequence>
<feature type="chain" id="PRO_5022742574" evidence="1">
    <location>
        <begin position="25"/>
        <end position="62"/>
    </location>
</feature>
<accession>A0A5B7DJ80</accession>
<keyword evidence="1" id="KW-0732">Signal</keyword>
<dbReference type="AlphaFoldDB" id="A0A5B7DJ80"/>
<proteinExistence type="predicted"/>
<feature type="signal peptide" evidence="1">
    <location>
        <begin position="1"/>
        <end position="24"/>
    </location>
</feature>
<evidence type="ECO:0000313" key="3">
    <source>
        <dbReference type="Proteomes" id="UP000324222"/>
    </source>
</evidence>
<dbReference type="EMBL" id="VSRR010000956">
    <property type="protein sequence ID" value="MPC21247.1"/>
    <property type="molecule type" value="Genomic_DNA"/>
</dbReference>
<keyword evidence="3" id="KW-1185">Reference proteome</keyword>
<evidence type="ECO:0000256" key="1">
    <source>
        <dbReference type="SAM" id="SignalP"/>
    </source>
</evidence>
<name>A0A5B7DJ80_PORTR</name>
<comment type="caution">
    <text evidence="2">The sequence shown here is derived from an EMBL/GenBank/DDBJ whole genome shotgun (WGS) entry which is preliminary data.</text>
</comment>
<gene>
    <name evidence="2" type="ORF">E2C01_014225</name>
</gene>
<protein>
    <submittedName>
        <fullName evidence="2">Uncharacterized protein</fullName>
    </submittedName>
</protein>
<organism evidence="2 3">
    <name type="scientific">Portunus trituberculatus</name>
    <name type="common">Swimming crab</name>
    <name type="synonym">Neptunus trituberculatus</name>
    <dbReference type="NCBI Taxonomy" id="210409"/>
    <lineage>
        <taxon>Eukaryota</taxon>
        <taxon>Metazoa</taxon>
        <taxon>Ecdysozoa</taxon>
        <taxon>Arthropoda</taxon>
        <taxon>Crustacea</taxon>
        <taxon>Multicrustacea</taxon>
        <taxon>Malacostraca</taxon>
        <taxon>Eumalacostraca</taxon>
        <taxon>Eucarida</taxon>
        <taxon>Decapoda</taxon>
        <taxon>Pleocyemata</taxon>
        <taxon>Brachyura</taxon>
        <taxon>Eubrachyura</taxon>
        <taxon>Portunoidea</taxon>
        <taxon>Portunidae</taxon>
        <taxon>Portuninae</taxon>
        <taxon>Portunus</taxon>
    </lineage>
</organism>
<reference evidence="2 3" key="1">
    <citation type="submission" date="2019-05" db="EMBL/GenBank/DDBJ databases">
        <title>Another draft genome of Portunus trituberculatus and its Hox gene families provides insights of decapod evolution.</title>
        <authorList>
            <person name="Jeong J.-H."/>
            <person name="Song I."/>
            <person name="Kim S."/>
            <person name="Choi T."/>
            <person name="Kim D."/>
            <person name="Ryu S."/>
            <person name="Kim W."/>
        </authorList>
    </citation>
    <scope>NUCLEOTIDE SEQUENCE [LARGE SCALE GENOMIC DNA]</scope>
    <source>
        <tissue evidence="2">Muscle</tissue>
    </source>
</reference>
<evidence type="ECO:0000313" key="2">
    <source>
        <dbReference type="EMBL" id="MPC21247.1"/>
    </source>
</evidence>